<evidence type="ECO:0000313" key="2">
    <source>
        <dbReference type="Proteomes" id="UP000000346"/>
    </source>
</evidence>
<name>D9PZU9_ACIS3</name>
<dbReference type="InParanoid" id="D9PZU9"/>
<dbReference type="RefSeq" id="WP_013266099.1">
    <property type="nucleotide sequence ID" value="NC_014374.1"/>
</dbReference>
<dbReference type="GeneID" id="9498397"/>
<dbReference type="Proteomes" id="UP000000346">
    <property type="component" value="Chromosome"/>
</dbReference>
<dbReference type="AlphaFoldDB" id="D9PZU9"/>
<reference evidence="1 2" key="1">
    <citation type="journal article" date="2010" name="Appl. Environ. Microbiol.">
        <title>The genome sequence of the crenarchaeon Acidilobus saccharovorans supports a new order, Acidilobales, and suggests an important ecological role in terrestrial acidic hot springs.</title>
        <authorList>
            <person name="Mardanov A.V."/>
            <person name="Svetlitchnyi V.A."/>
            <person name="Beletsky A.V."/>
            <person name="Prokofeva M.I."/>
            <person name="Bonch-Osmolovskaya E.A."/>
            <person name="Ravin N.V."/>
            <person name="Skryabin K.G."/>
        </authorList>
    </citation>
    <scope>NUCLEOTIDE SEQUENCE [LARGE SCALE GENOMIC DNA]</scope>
    <source>
        <strain evidence="2">DSM 16705 / JCM 18335 / VKM B-2471 / 345-15</strain>
    </source>
</reference>
<evidence type="ECO:0000313" key="1">
    <source>
        <dbReference type="EMBL" id="ADL18587.1"/>
    </source>
</evidence>
<gene>
    <name evidence="1" type="ordered locus">ASAC_0180</name>
</gene>
<dbReference type="EMBL" id="CP001742">
    <property type="protein sequence ID" value="ADL18587.1"/>
    <property type="molecule type" value="Genomic_DNA"/>
</dbReference>
<keyword evidence="2" id="KW-1185">Reference proteome</keyword>
<proteinExistence type="predicted"/>
<sequence length="82" mass="9219">MAAGELHRCMVCGRPFHEGQGIIIRRGELLLEFHSAKCAAKFLRLLMERPEASCVEGPIKQISKELRDSLEKRRQGSSKVIA</sequence>
<dbReference type="eggNOG" id="arCOG04135">
    <property type="taxonomic scope" value="Archaea"/>
</dbReference>
<dbReference type="OrthoDB" id="43292at2157"/>
<dbReference type="HOGENOM" id="CLU_196483_0_0_2"/>
<dbReference type="STRING" id="666510.ASAC_0180"/>
<accession>D9PZU9</accession>
<organism evidence="1 2">
    <name type="scientific">Acidilobus saccharovorans (strain DSM 16705 / JCM 18335 / VKM B-2471 / 345-15)</name>
    <dbReference type="NCBI Taxonomy" id="666510"/>
    <lineage>
        <taxon>Archaea</taxon>
        <taxon>Thermoproteota</taxon>
        <taxon>Thermoprotei</taxon>
        <taxon>Acidilobales</taxon>
        <taxon>Acidilobaceae</taxon>
        <taxon>Acidilobus</taxon>
    </lineage>
</organism>
<protein>
    <submittedName>
        <fullName evidence="1">Uncharacterized protein</fullName>
    </submittedName>
</protein>
<dbReference type="KEGG" id="asc:ASAC_0180"/>